<dbReference type="GO" id="GO:0005886">
    <property type="term" value="C:plasma membrane"/>
    <property type="evidence" value="ECO:0007669"/>
    <property type="project" value="UniProtKB-SubCell"/>
</dbReference>
<proteinExistence type="inferred from homology"/>
<dbReference type="AlphaFoldDB" id="A0A059FAY1"/>
<dbReference type="InterPro" id="IPR004692">
    <property type="entry name" value="SecG"/>
</dbReference>
<keyword evidence="8 12" id="KW-1133">Transmembrane helix</keyword>
<dbReference type="Pfam" id="PF03840">
    <property type="entry name" value="SecG"/>
    <property type="match status" value="1"/>
</dbReference>
<evidence type="ECO:0000256" key="6">
    <source>
        <dbReference type="ARBA" id="ARBA00022692"/>
    </source>
</evidence>
<organism evidence="14 15">
    <name type="scientific">Hyphomonas jannaschiana VP2</name>
    <dbReference type="NCBI Taxonomy" id="1280952"/>
    <lineage>
        <taxon>Bacteria</taxon>
        <taxon>Pseudomonadati</taxon>
        <taxon>Pseudomonadota</taxon>
        <taxon>Alphaproteobacteria</taxon>
        <taxon>Hyphomonadales</taxon>
        <taxon>Hyphomonadaceae</taxon>
        <taxon>Hyphomonas</taxon>
    </lineage>
</organism>
<dbReference type="PATRIC" id="fig|1280952.3.peg.2436"/>
<dbReference type="NCBIfam" id="TIGR00810">
    <property type="entry name" value="secG"/>
    <property type="match status" value="1"/>
</dbReference>
<dbReference type="GO" id="GO:0043952">
    <property type="term" value="P:protein transport by the Sec complex"/>
    <property type="evidence" value="ECO:0007669"/>
    <property type="project" value="TreeGrafter"/>
</dbReference>
<evidence type="ECO:0000256" key="8">
    <source>
        <dbReference type="ARBA" id="ARBA00022989"/>
    </source>
</evidence>
<keyword evidence="15" id="KW-1185">Reference proteome</keyword>
<evidence type="ECO:0000256" key="4">
    <source>
        <dbReference type="ARBA" id="ARBA00022448"/>
    </source>
</evidence>
<evidence type="ECO:0000256" key="3">
    <source>
        <dbReference type="ARBA" id="ARBA00017876"/>
    </source>
</evidence>
<dbReference type="PANTHER" id="PTHR34182:SF1">
    <property type="entry name" value="PROTEIN-EXPORT MEMBRANE PROTEIN SECG"/>
    <property type="match status" value="1"/>
</dbReference>
<keyword evidence="6 12" id="KW-0812">Transmembrane</keyword>
<evidence type="ECO:0000256" key="5">
    <source>
        <dbReference type="ARBA" id="ARBA00022475"/>
    </source>
</evidence>
<dbReference type="PANTHER" id="PTHR34182">
    <property type="entry name" value="PROTEIN-EXPORT MEMBRANE PROTEIN SECG"/>
    <property type="match status" value="1"/>
</dbReference>
<comment type="similarity">
    <text evidence="2 12">Belongs to the SecG family.</text>
</comment>
<evidence type="ECO:0000256" key="7">
    <source>
        <dbReference type="ARBA" id="ARBA00022927"/>
    </source>
</evidence>
<keyword evidence="7 12" id="KW-0653">Protein transport</keyword>
<feature type="transmembrane region" description="Helical" evidence="12">
    <location>
        <begin position="71"/>
        <end position="94"/>
    </location>
</feature>
<dbReference type="GO" id="GO:0065002">
    <property type="term" value="P:intracellular protein transmembrane transport"/>
    <property type="evidence" value="ECO:0007669"/>
    <property type="project" value="TreeGrafter"/>
</dbReference>
<comment type="function">
    <text evidence="11 12">Involved in protein export. Participates in an early event of protein translocation.</text>
</comment>
<protein>
    <recommendedName>
        <fullName evidence="3 12">Protein-export membrane protein SecG</fullName>
    </recommendedName>
</protein>
<evidence type="ECO:0000313" key="15">
    <source>
        <dbReference type="Proteomes" id="UP000024816"/>
    </source>
</evidence>
<evidence type="ECO:0000256" key="12">
    <source>
        <dbReference type="RuleBase" id="RU365087"/>
    </source>
</evidence>
<keyword evidence="5 12" id="KW-1003">Cell membrane</keyword>
<dbReference type="EMBL" id="ARYJ01000007">
    <property type="protein sequence ID" value="KCZ87757.1"/>
    <property type="molecule type" value="Genomic_DNA"/>
</dbReference>
<reference evidence="14 15" key="1">
    <citation type="journal article" date="2014" name="Antonie Van Leeuwenhoek">
        <title>Hyphomonas beringensis sp. nov. and Hyphomonas chukchiensis sp. nov., isolated from surface seawater of the Bering Sea and Chukchi Sea.</title>
        <authorList>
            <person name="Li C."/>
            <person name="Lai Q."/>
            <person name="Li G."/>
            <person name="Dong C."/>
            <person name="Wang J."/>
            <person name="Liao Y."/>
            <person name="Shao Z."/>
        </authorList>
    </citation>
    <scope>NUCLEOTIDE SEQUENCE [LARGE SCALE GENOMIC DNA]</scope>
    <source>
        <strain evidence="14 15">VP2</strain>
    </source>
</reference>
<sequence length="175" mass="17536">MACACIPYMRAPWTKRIGFVMQNVILVIHILACLVMIGLVLVQKSEGGGLGIGGGGGGANSLLSGRGAAGAVVRSTIIFGAIFFITSLALTTLANRGGDNRSDIERVLAPEDGAPAPGTPTDLFDPTAPLLSGQAGLSDDGVVAPETAAADEEGEGGAVAEPEPETPAPESGNPQ</sequence>
<evidence type="ECO:0000313" key="14">
    <source>
        <dbReference type="EMBL" id="KCZ87757.1"/>
    </source>
</evidence>
<gene>
    <name evidence="14" type="ORF">HJA_12174</name>
</gene>
<comment type="caution">
    <text evidence="14">The sequence shown here is derived from an EMBL/GenBank/DDBJ whole genome shotgun (WGS) entry which is preliminary data.</text>
</comment>
<feature type="transmembrane region" description="Helical" evidence="12">
    <location>
        <begin position="19"/>
        <end position="42"/>
    </location>
</feature>
<feature type="region of interest" description="Disordered" evidence="13">
    <location>
        <begin position="109"/>
        <end position="175"/>
    </location>
</feature>
<dbReference type="Proteomes" id="UP000024816">
    <property type="component" value="Unassembled WGS sequence"/>
</dbReference>
<comment type="subcellular location">
    <subcellularLocation>
        <location evidence="1 12">Cell membrane</location>
        <topology evidence="1 12">Multi-pass membrane protein</topology>
    </subcellularLocation>
</comment>
<dbReference type="eggNOG" id="COG1314">
    <property type="taxonomic scope" value="Bacteria"/>
</dbReference>
<dbReference type="STRING" id="1280952.HJA_12174"/>
<keyword evidence="10 12" id="KW-0472">Membrane</keyword>
<evidence type="ECO:0000256" key="9">
    <source>
        <dbReference type="ARBA" id="ARBA00023010"/>
    </source>
</evidence>
<evidence type="ECO:0000256" key="13">
    <source>
        <dbReference type="SAM" id="MobiDB-lite"/>
    </source>
</evidence>
<evidence type="ECO:0000256" key="11">
    <source>
        <dbReference type="ARBA" id="ARBA00025182"/>
    </source>
</evidence>
<keyword evidence="4 12" id="KW-0813">Transport</keyword>
<dbReference type="GO" id="GO:0009306">
    <property type="term" value="P:protein secretion"/>
    <property type="evidence" value="ECO:0007669"/>
    <property type="project" value="UniProtKB-UniRule"/>
</dbReference>
<name>A0A059FAY1_9PROT</name>
<evidence type="ECO:0000256" key="10">
    <source>
        <dbReference type="ARBA" id="ARBA00023136"/>
    </source>
</evidence>
<accession>A0A059FAY1</accession>
<dbReference type="PRINTS" id="PR01651">
    <property type="entry name" value="SECGEXPORT"/>
</dbReference>
<keyword evidence="9 12" id="KW-0811">Translocation</keyword>
<dbReference type="GO" id="GO:0015450">
    <property type="term" value="F:protein-transporting ATPase activity"/>
    <property type="evidence" value="ECO:0007669"/>
    <property type="project" value="UniProtKB-UniRule"/>
</dbReference>
<evidence type="ECO:0000256" key="1">
    <source>
        <dbReference type="ARBA" id="ARBA00004651"/>
    </source>
</evidence>
<evidence type="ECO:0000256" key="2">
    <source>
        <dbReference type="ARBA" id="ARBA00008445"/>
    </source>
</evidence>